<dbReference type="InterPro" id="IPR001810">
    <property type="entry name" value="F-box_dom"/>
</dbReference>
<dbReference type="CDD" id="cd22157">
    <property type="entry name" value="F-box_AtFBW1-like"/>
    <property type="match status" value="1"/>
</dbReference>
<feature type="domain" description="F-box" evidence="1">
    <location>
        <begin position="25"/>
        <end position="72"/>
    </location>
</feature>
<protein>
    <submittedName>
        <fullName evidence="2">F-box domain</fullName>
    </submittedName>
</protein>
<keyword evidence="3" id="KW-1185">Reference proteome</keyword>
<dbReference type="SMART" id="SM00256">
    <property type="entry name" value="FBOX"/>
    <property type="match status" value="1"/>
</dbReference>
<sequence>MKGERGENDHKLSQSPKRSCCLEITAGDVNIPLDLTVEILKKLPAKSLVRFQCVSKQWSTIIGTCKDFINSIVTRSLAQPRCDLHFIFHHCSSDPFFFFSSTYHQKEHSLPIPRQCQCGMFEYQYVRGLFCCSSLAFSDLVKIYNPTTRQSVSLPEIKYPSNKRLCFFGYDHFMNQYKVMCVINGLEDQSSEHVCQVFTLGDPMKQWRNIQGIGNHSPTVSGVHINGTTYYGARIPPKNPSGEVMLLSFDFRSERFDHINTPKAMANINRNLTLVNYKGKLGCLCCSNGGQMWVMENAEKQEWSKTIFCLPEYPLQGLRCPRFSGVTLGGEIFILQLIYDPNDPLYVYYYDPEQHSARRTEIQGTSPRSDSMLIVGVPDHVENTMRL</sequence>
<reference evidence="2 3" key="1">
    <citation type="submission" date="2020-12" db="EMBL/GenBank/DDBJ databases">
        <title>Concerted genomic and epigenomic changes stabilize Arabidopsis allopolyploids.</title>
        <authorList>
            <person name="Chen Z."/>
        </authorList>
    </citation>
    <scope>NUCLEOTIDE SEQUENCE [LARGE SCALE GENOMIC DNA]</scope>
    <source>
        <strain evidence="2">Allo738</strain>
        <tissue evidence="2">Leaf</tissue>
    </source>
</reference>
<proteinExistence type="predicted"/>
<dbReference type="PROSITE" id="PS50181">
    <property type="entry name" value="FBOX"/>
    <property type="match status" value="1"/>
</dbReference>
<dbReference type="InterPro" id="IPR013187">
    <property type="entry name" value="F-box-assoc_dom_typ3"/>
</dbReference>
<organism evidence="2 3">
    <name type="scientific">Arabidopsis thaliana x Arabidopsis arenosa</name>
    <dbReference type="NCBI Taxonomy" id="1240361"/>
    <lineage>
        <taxon>Eukaryota</taxon>
        <taxon>Viridiplantae</taxon>
        <taxon>Streptophyta</taxon>
        <taxon>Embryophyta</taxon>
        <taxon>Tracheophyta</taxon>
        <taxon>Spermatophyta</taxon>
        <taxon>Magnoliopsida</taxon>
        <taxon>eudicotyledons</taxon>
        <taxon>Gunneridae</taxon>
        <taxon>Pentapetalae</taxon>
        <taxon>rosids</taxon>
        <taxon>malvids</taxon>
        <taxon>Brassicales</taxon>
        <taxon>Brassicaceae</taxon>
        <taxon>Camelineae</taxon>
        <taxon>Arabidopsis</taxon>
    </lineage>
</organism>
<dbReference type="Pfam" id="PF08268">
    <property type="entry name" value="FBA_3"/>
    <property type="match status" value="1"/>
</dbReference>
<dbReference type="InterPro" id="IPR017451">
    <property type="entry name" value="F-box-assoc_interact_dom"/>
</dbReference>
<dbReference type="Pfam" id="PF00646">
    <property type="entry name" value="F-box"/>
    <property type="match status" value="1"/>
</dbReference>
<evidence type="ECO:0000259" key="1">
    <source>
        <dbReference type="PROSITE" id="PS50181"/>
    </source>
</evidence>
<name>A0A8T1XRM2_9BRAS</name>
<dbReference type="PANTHER" id="PTHR31111:SF125">
    <property type="entry name" value="F-BOX PROTEIN CPR30-LIKE"/>
    <property type="match status" value="1"/>
</dbReference>
<dbReference type="PANTHER" id="PTHR31111">
    <property type="entry name" value="BNAA05G37150D PROTEIN-RELATED"/>
    <property type="match status" value="1"/>
</dbReference>
<comment type="caution">
    <text evidence="2">The sequence shown here is derived from an EMBL/GenBank/DDBJ whole genome shotgun (WGS) entry which is preliminary data.</text>
</comment>
<gene>
    <name evidence="2" type="ORF">ISN45_Aa08g026760</name>
</gene>
<dbReference type="EMBL" id="JAEFBK010000013">
    <property type="protein sequence ID" value="KAG7535209.1"/>
    <property type="molecule type" value="Genomic_DNA"/>
</dbReference>
<dbReference type="AlphaFoldDB" id="A0A8T1XRM2"/>
<dbReference type="Proteomes" id="UP000694240">
    <property type="component" value="Chromosome 13"/>
</dbReference>
<accession>A0A8T1XRM2</accession>
<evidence type="ECO:0000313" key="2">
    <source>
        <dbReference type="EMBL" id="KAG7535209.1"/>
    </source>
</evidence>
<dbReference type="NCBIfam" id="TIGR01640">
    <property type="entry name" value="F_box_assoc_1"/>
    <property type="match status" value="1"/>
</dbReference>
<evidence type="ECO:0000313" key="3">
    <source>
        <dbReference type="Proteomes" id="UP000694240"/>
    </source>
</evidence>